<dbReference type="InterPro" id="IPR027268">
    <property type="entry name" value="Peptidase_M4/M1_CTD_sf"/>
</dbReference>
<evidence type="ECO:0000256" key="7">
    <source>
        <dbReference type="ARBA" id="ARBA00023049"/>
    </source>
</evidence>
<keyword evidence="3" id="KW-0645">Protease</keyword>
<dbReference type="GO" id="GO:0042277">
    <property type="term" value="F:peptide binding"/>
    <property type="evidence" value="ECO:0007669"/>
    <property type="project" value="TreeGrafter"/>
</dbReference>
<reference evidence="10" key="1">
    <citation type="submission" date="2010-08" db="EMBL/GenBank/DDBJ databases">
        <authorList>
            <consortium name="Caenorhabditis japonica Sequencing Consortium"/>
            <person name="Wilson R.K."/>
        </authorList>
    </citation>
    <scope>NUCLEOTIDE SEQUENCE [LARGE SCALE GENOMIC DNA]</scope>
    <source>
        <strain evidence="10">DF5081</strain>
    </source>
</reference>
<name>A0A8R1IHY9_CAEJA</name>
<dbReference type="Gene3D" id="1.10.390.10">
    <property type="entry name" value="Neutral Protease Domain 2"/>
    <property type="match status" value="1"/>
</dbReference>
<keyword evidence="7" id="KW-0482">Metalloprotease</keyword>
<keyword evidence="5" id="KW-0378">Hydrolase</keyword>
<dbReference type="GO" id="GO:0005615">
    <property type="term" value="C:extracellular space"/>
    <property type="evidence" value="ECO:0007669"/>
    <property type="project" value="TreeGrafter"/>
</dbReference>
<organism evidence="9 10">
    <name type="scientific">Caenorhabditis japonica</name>
    <dbReference type="NCBI Taxonomy" id="281687"/>
    <lineage>
        <taxon>Eukaryota</taxon>
        <taxon>Metazoa</taxon>
        <taxon>Ecdysozoa</taxon>
        <taxon>Nematoda</taxon>
        <taxon>Chromadorea</taxon>
        <taxon>Rhabditida</taxon>
        <taxon>Rhabditina</taxon>
        <taxon>Rhabditomorpha</taxon>
        <taxon>Rhabditoidea</taxon>
        <taxon>Rhabditidae</taxon>
        <taxon>Peloderinae</taxon>
        <taxon>Caenorhabditis</taxon>
    </lineage>
</organism>
<keyword evidence="10" id="KW-1185">Reference proteome</keyword>
<accession>A0A8R1IHY9</accession>
<dbReference type="GO" id="GO:0070006">
    <property type="term" value="F:metalloaminopeptidase activity"/>
    <property type="evidence" value="ECO:0007669"/>
    <property type="project" value="TreeGrafter"/>
</dbReference>
<dbReference type="PRINTS" id="PR00756">
    <property type="entry name" value="ALADIPTASE"/>
</dbReference>
<dbReference type="PANTHER" id="PTHR11533:SF257">
    <property type="entry name" value="PEPTIDASE_M1 DOMAIN-CONTAINING PROTEIN"/>
    <property type="match status" value="1"/>
</dbReference>
<reference evidence="9" key="2">
    <citation type="submission" date="2022-06" db="UniProtKB">
        <authorList>
            <consortium name="EnsemblMetazoa"/>
        </authorList>
    </citation>
    <scope>IDENTIFICATION</scope>
    <source>
        <strain evidence="9">DF5081</strain>
    </source>
</reference>
<evidence type="ECO:0000259" key="8">
    <source>
        <dbReference type="Pfam" id="PF01433"/>
    </source>
</evidence>
<protein>
    <submittedName>
        <fullName evidence="9">Peptidase_M1 domain-containing protein</fullName>
    </submittedName>
</protein>
<dbReference type="InterPro" id="IPR001930">
    <property type="entry name" value="Peptidase_M1"/>
</dbReference>
<keyword evidence="6" id="KW-0862">Zinc</keyword>
<dbReference type="AlphaFoldDB" id="A0A8R1IHY9"/>
<evidence type="ECO:0000256" key="6">
    <source>
        <dbReference type="ARBA" id="ARBA00022833"/>
    </source>
</evidence>
<dbReference type="SUPFAM" id="SSF55486">
    <property type="entry name" value="Metalloproteases ('zincins'), catalytic domain"/>
    <property type="match status" value="1"/>
</dbReference>
<evidence type="ECO:0000256" key="2">
    <source>
        <dbReference type="ARBA" id="ARBA00010136"/>
    </source>
</evidence>
<dbReference type="Pfam" id="PF01433">
    <property type="entry name" value="Peptidase_M1"/>
    <property type="match status" value="1"/>
</dbReference>
<feature type="domain" description="Peptidase M1 membrane alanine aminopeptidase" evidence="8">
    <location>
        <begin position="54"/>
        <end position="154"/>
    </location>
</feature>
<evidence type="ECO:0000256" key="5">
    <source>
        <dbReference type="ARBA" id="ARBA00022801"/>
    </source>
</evidence>
<dbReference type="PANTHER" id="PTHR11533">
    <property type="entry name" value="PROTEASE M1 ZINC METALLOPROTEASE"/>
    <property type="match status" value="1"/>
</dbReference>
<dbReference type="GO" id="GO:0008270">
    <property type="term" value="F:zinc ion binding"/>
    <property type="evidence" value="ECO:0007669"/>
    <property type="project" value="InterPro"/>
</dbReference>
<evidence type="ECO:0000313" key="10">
    <source>
        <dbReference type="Proteomes" id="UP000005237"/>
    </source>
</evidence>
<dbReference type="GO" id="GO:0006508">
    <property type="term" value="P:proteolysis"/>
    <property type="evidence" value="ECO:0007669"/>
    <property type="project" value="UniProtKB-KW"/>
</dbReference>
<dbReference type="GO" id="GO:0016020">
    <property type="term" value="C:membrane"/>
    <property type="evidence" value="ECO:0007669"/>
    <property type="project" value="TreeGrafter"/>
</dbReference>
<evidence type="ECO:0000256" key="3">
    <source>
        <dbReference type="ARBA" id="ARBA00022670"/>
    </source>
</evidence>
<comment type="similarity">
    <text evidence="2">Belongs to the peptidase M1 family.</text>
</comment>
<dbReference type="EnsemblMetazoa" id="CJA35243a.1">
    <property type="protein sequence ID" value="CJA35243a.1"/>
    <property type="gene ID" value="WBGene00211090"/>
</dbReference>
<dbReference type="Proteomes" id="UP000005237">
    <property type="component" value="Unassembled WGS sequence"/>
</dbReference>
<dbReference type="GO" id="GO:0005737">
    <property type="term" value="C:cytoplasm"/>
    <property type="evidence" value="ECO:0007669"/>
    <property type="project" value="TreeGrafter"/>
</dbReference>
<dbReference type="InterPro" id="IPR014782">
    <property type="entry name" value="Peptidase_M1_dom"/>
</dbReference>
<evidence type="ECO:0000313" key="9">
    <source>
        <dbReference type="EnsemblMetazoa" id="CJA35243a.1"/>
    </source>
</evidence>
<sequence length="170" mass="19122">MHNWPPWPSGFHENCGAHHQSSNPLESQLSRQTSFGVTVRVNGDSRAIVLRVLDCALASFEILAGLIDVPLPLNKIDFILVPEYDGGMENWGHITISQSLATTGDDAHLIYLIAHEIAHHWIGNRATIDSWNYICLQEDIADWLAIKAVKALLTDEIRLQRFQLAQYVEI</sequence>
<dbReference type="GO" id="GO:0043171">
    <property type="term" value="P:peptide catabolic process"/>
    <property type="evidence" value="ECO:0007669"/>
    <property type="project" value="TreeGrafter"/>
</dbReference>
<keyword evidence="4" id="KW-0479">Metal-binding</keyword>
<proteinExistence type="inferred from homology"/>
<evidence type="ECO:0000256" key="4">
    <source>
        <dbReference type="ARBA" id="ARBA00022723"/>
    </source>
</evidence>
<dbReference type="InterPro" id="IPR050344">
    <property type="entry name" value="Peptidase_M1_aminopeptidases"/>
</dbReference>
<comment type="cofactor">
    <cofactor evidence="1">
        <name>Zn(2+)</name>
        <dbReference type="ChEBI" id="CHEBI:29105"/>
    </cofactor>
</comment>
<evidence type="ECO:0000256" key="1">
    <source>
        <dbReference type="ARBA" id="ARBA00001947"/>
    </source>
</evidence>